<dbReference type="AlphaFoldDB" id="A0A9X0R7T5"/>
<dbReference type="Gene3D" id="2.160.20.10">
    <property type="entry name" value="Single-stranded right-handed beta-helix, Pectin lyase-like"/>
    <property type="match status" value="1"/>
</dbReference>
<keyword evidence="14" id="KW-1185">Reference proteome</keyword>
<dbReference type="GO" id="GO:0046872">
    <property type="term" value="F:metal ion binding"/>
    <property type="evidence" value="ECO:0007669"/>
    <property type="project" value="UniProtKB-KW"/>
</dbReference>
<dbReference type="PANTHER" id="PTHR40088">
    <property type="entry name" value="PECTATE LYASE (EUROFUNG)"/>
    <property type="match status" value="1"/>
</dbReference>
<dbReference type="PROSITE" id="PS51257">
    <property type="entry name" value="PROKAR_LIPOPROTEIN"/>
    <property type="match status" value="1"/>
</dbReference>
<keyword evidence="7 13" id="KW-0456">Lyase</keyword>
<dbReference type="InterPro" id="IPR012334">
    <property type="entry name" value="Pectin_lyas_fold"/>
</dbReference>
<dbReference type="InterPro" id="IPR058953">
    <property type="entry name" value="PelX-like_N"/>
</dbReference>
<name>A0A9X0R7T5_VIBME</name>
<dbReference type="InterPro" id="IPR053868">
    <property type="entry name" value="Pel9A-like_beta_helix"/>
</dbReference>
<evidence type="ECO:0000256" key="1">
    <source>
        <dbReference type="ARBA" id="ARBA00001913"/>
    </source>
</evidence>
<evidence type="ECO:0000313" key="13">
    <source>
        <dbReference type="EMBL" id="MBC5850426.1"/>
    </source>
</evidence>
<reference evidence="13" key="1">
    <citation type="submission" date="2020-08" db="EMBL/GenBank/DDBJ databases">
        <title>Genome Sequencing and Pan-Genome Analysis of Migratory bird Vibrio Strains, Inner Mongolia.</title>
        <authorList>
            <person name="Zheng L."/>
        </authorList>
    </citation>
    <scope>NUCLEOTIDE SEQUENCE</scope>
    <source>
        <strain evidence="13">M13F</strain>
    </source>
</reference>
<gene>
    <name evidence="13" type="ORF">H8Q88_05570</name>
</gene>
<evidence type="ECO:0000256" key="3">
    <source>
        <dbReference type="ARBA" id="ARBA00022525"/>
    </source>
</evidence>
<feature type="domain" description="Pectate disaccharide-lyase-like central Ig-like" evidence="12">
    <location>
        <begin position="298"/>
        <end position="380"/>
    </location>
</feature>
<accession>A0A9X0R7T5</accession>
<evidence type="ECO:0000259" key="11">
    <source>
        <dbReference type="Pfam" id="PF25849"/>
    </source>
</evidence>
<feature type="domain" description="Pectate disaccharide-lyase-like N-terminal" evidence="11">
    <location>
        <begin position="35"/>
        <end position="279"/>
    </location>
</feature>
<proteinExistence type="inferred from homology"/>
<evidence type="ECO:0000256" key="4">
    <source>
        <dbReference type="ARBA" id="ARBA00022723"/>
    </source>
</evidence>
<dbReference type="SUPFAM" id="SSF51126">
    <property type="entry name" value="Pectin lyase-like"/>
    <property type="match status" value="1"/>
</dbReference>
<evidence type="ECO:0000313" key="14">
    <source>
        <dbReference type="Proteomes" id="UP000615796"/>
    </source>
</evidence>
<organism evidence="13 14">
    <name type="scientific">Vibrio metschnikovii</name>
    <dbReference type="NCBI Taxonomy" id="28172"/>
    <lineage>
        <taxon>Bacteria</taxon>
        <taxon>Pseudomonadati</taxon>
        <taxon>Pseudomonadota</taxon>
        <taxon>Gammaproteobacteria</taxon>
        <taxon>Vibrionales</taxon>
        <taxon>Vibrionaceae</taxon>
        <taxon>Vibrio</taxon>
    </lineage>
</organism>
<feature type="domain" description="Pel9A-like right handed beta-helix region" evidence="10">
    <location>
        <begin position="472"/>
        <end position="657"/>
    </location>
</feature>
<dbReference type="InterPro" id="IPR058863">
    <property type="entry name" value="PelX-like_Ig"/>
</dbReference>
<evidence type="ECO:0000256" key="7">
    <source>
        <dbReference type="ARBA" id="ARBA00023239"/>
    </source>
</evidence>
<comment type="caution">
    <text evidence="13">The sequence shown here is derived from an EMBL/GenBank/DDBJ whole genome shotgun (WGS) entry which is preliminary data.</text>
</comment>
<comment type="cofactor">
    <cofactor evidence="1">
        <name>Ca(2+)</name>
        <dbReference type="ChEBI" id="CHEBI:29108"/>
    </cofactor>
</comment>
<sequence length="742" mass="81330">MKITPVALCLSSFIAMTACSSTVLDSYDVSQLTWHAMTFGQSTDLNFGSTILPEKVGLNQVTVEGKLVEIGPIVETFTIESRGGKIANSHEGGTFYYTQLPADVNFTLSAQVIVEQLGPETGSTPNRQEGAGLMVRDILGEPRLDPQPDGLEEFPAASNMVMNLIRANKREHNGLVDIDATYREGIYQPWGTAGNRMGRDAFVKGVEFGVDNPYRMTLTRTDAGYLVSFDDGKIFQSQEVKGAHANIVQMQDPQYQYVGFFASRNAKITITDVELTLAKANTVNAPRYQATLEKPVVQQASPEISALDNYTLQARANYTGTFSLTQNGQRQIDQQPVSAGEMFSFPTTLSQAQTAFEITYIPIEGPDLQPISYQQTVTKQAVNNPMEIRVNPQGDKGRLTLAKAVELLPPGGTILLEDGDYDGLIIPVSASGTPEQVKTLQAIGSQVRFVGEYLHQANYWNVSGIEVFGARTIVHGSHNHFSQMVTHGAPDTGFQITSPDKIGRALWASFNTVTDSESFNNMDKSQINADGFAAKMRIGDGNTFIRCIAHHNIDDGWDLFNKVEDGANGVVTILDSISYMNGQTMEVPAKGGTRGNGFKLGGEGLPVAHVVKNSIAFRNNMDGFSDNFNPGALILDNNLAIDNVRFNYLFRKSPYAAAGKQGSFINNQSYRFYVNSPYSDVINADYLEGNRFIVDGKTRDQQGREISAQTLDRLKAEVQTQESGRLSQAQLEQLQHHLMSSH</sequence>
<dbReference type="PANTHER" id="PTHR40088:SF1">
    <property type="entry name" value="PECTATE LYASE PEL9"/>
    <property type="match status" value="1"/>
</dbReference>
<feature type="chain" id="PRO_5040974146" evidence="9">
    <location>
        <begin position="18"/>
        <end position="742"/>
    </location>
</feature>
<dbReference type="Pfam" id="PF22842">
    <property type="entry name" value="Pel9A-like_beta_helix"/>
    <property type="match status" value="1"/>
</dbReference>
<evidence type="ECO:0000256" key="6">
    <source>
        <dbReference type="ARBA" id="ARBA00022837"/>
    </source>
</evidence>
<comment type="subcellular location">
    <subcellularLocation>
        <location evidence="2">Secreted</location>
    </subcellularLocation>
</comment>
<keyword evidence="4" id="KW-0479">Metal-binding</keyword>
<keyword evidence="3" id="KW-0964">Secreted</keyword>
<keyword evidence="5 9" id="KW-0732">Signal</keyword>
<evidence type="ECO:0000259" key="12">
    <source>
        <dbReference type="Pfam" id="PF25850"/>
    </source>
</evidence>
<dbReference type="Pfam" id="PF25849">
    <property type="entry name" value="PelX_N"/>
    <property type="match status" value="1"/>
</dbReference>
<dbReference type="GO" id="GO:0005576">
    <property type="term" value="C:extracellular region"/>
    <property type="evidence" value="ECO:0007669"/>
    <property type="project" value="UniProtKB-SubCell"/>
</dbReference>
<evidence type="ECO:0000256" key="2">
    <source>
        <dbReference type="ARBA" id="ARBA00004613"/>
    </source>
</evidence>
<feature type="signal peptide" evidence="9">
    <location>
        <begin position="1"/>
        <end position="17"/>
    </location>
</feature>
<dbReference type="InterPro" id="IPR052052">
    <property type="entry name" value="Polysaccharide_Lyase_9"/>
</dbReference>
<evidence type="ECO:0000256" key="5">
    <source>
        <dbReference type="ARBA" id="ARBA00022729"/>
    </source>
</evidence>
<evidence type="ECO:0000259" key="10">
    <source>
        <dbReference type="Pfam" id="PF22842"/>
    </source>
</evidence>
<dbReference type="RefSeq" id="WP_187025528.1">
    <property type="nucleotide sequence ID" value="NZ_CAWQCL010000056.1"/>
</dbReference>
<keyword evidence="6" id="KW-0106">Calcium</keyword>
<dbReference type="GO" id="GO:0016837">
    <property type="term" value="F:carbon-oxygen lyase activity, acting on polysaccharides"/>
    <property type="evidence" value="ECO:0007669"/>
    <property type="project" value="TreeGrafter"/>
</dbReference>
<comment type="similarity">
    <text evidence="8">Belongs to the polysaccharide lyase 9 family.</text>
</comment>
<dbReference type="InterPro" id="IPR011050">
    <property type="entry name" value="Pectin_lyase_fold/virulence"/>
</dbReference>
<evidence type="ECO:0000256" key="8">
    <source>
        <dbReference type="ARBA" id="ARBA00038263"/>
    </source>
</evidence>
<dbReference type="EMBL" id="JACRUP010000002">
    <property type="protein sequence ID" value="MBC5850426.1"/>
    <property type="molecule type" value="Genomic_DNA"/>
</dbReference>
<protein>
    <submittedName>
        <fullName evidence="13">Exopolygalacturonate lyase</fullName>
    </submittedName>
</protein>
<evidence type="ECO:0000256" key="9">
    <source>
        <dbReference type="SAM" id="SignalP"/>
    </source>
</evidence>
<dbReference type="Proteomes" id="UP000615796">
    <property type="component" value="Unassembled WGS sequence"/>
</dbReference>
<dbReference type="Pfam" id="PF25850">
    <property type="entry name" value="PelX_Ig"/>
    <property type="match status" value="1"/>
</dbReference>